<keyword evidence="4" id="KW-1185">Reference proteome</keyword>
<dbReference type="SUPFAM" id="SSF52833">
    <property type="entry name" value="Thioredoxin-like"/>
    <property type="match status" value="1"/>
</dbReference>
<evidence type="ECO:0000259" key="2">
    <source>
        <dbReference type="PROSITE" id="PS51352"/>
    </source>
</evidence>
<proteinExistence type="predicted"/>
<name>A0ABP8F738_9BACT</name>
<accession>A0ABP8F738</accession>
<evidence type="ECO:0000256" key="1">
    <source>
        <dbReference type="SAM" id="SignalP"/>
    </source>
</evidence>
<dbReference type="RefSeq" id="WP_345161746.1">
    <property type="nucleotide sequence ID" value="NZ_BAABGX010000001.1"/>
</dbReference>
<dbReference type="EMBL" id="BAABGX010000001">
    <property type="protein sequence ID" value="GAA4296667.1"/>
    <property type="molecule type" value="Genomic_DNA"/>
</dbReference>
<dbReference type="InterPro" id="IPR036249">
    <property type="entry name" value="Thioredoxin-like_sf"/>
</dbReference>
<sequence length="234" mass="25693">MKRIFGLSAFLMLSLAAAGQNYSQKKLFSDAEKQIVNYQEKVNKAYEDGKGELGEIYRDSVKLAIIGSYLGNHSFKTLEGKIIDTKALAKPLFILASATYCGPCVAEIPALNRIAREYGDKVTFMVLFADTLGKELSRLSKRYTAPVAVVPSLKETENIYSISISGFQHILGFPTNYLVTRSQQIVGYSQGASAPGTYPTADGKELVITQEQADAINYKKLKAEVELLLASQEN</sequence>
<feature type="signal peptide" evidence="1">
    <location>
        <begin position="1"/>
        <end position="18"/>
    </location>
</feature>
<evidence type="ECO:0000313" key="4">
    <source>
        <dbReference type="Proteomes" id="UP001501844"/>
    </source>
</evidence>
<organism evidence="3 4">
    <name type="scientific">Nibribacter koreensis</name>
    <dbReference type="NCBI Taxonomy" id="1084519"/>
    <lineage>
        <taxon>Bacteria</taxon>
        <taxon>Pseudomonadati</taxon>
        <taxon>Bacteroidota</taxon>
        <taxon>Cytophagia</taxon>
        <taxon>Cytophagales</taxon>
        <taxon>Hymenobacteraceae</taxon>
        <taxon>Nibribacter</taxon>
    </lineage>
</organism>
<reference evidence="4" key="1">
    <citation type="journal article" date="2019" name="Int. J. Syst. Evol. Microbiol.">
        <title>The Global Catalogue of Microorganisms (GCM) 10K type strain sequencing project: providing services to taxonomists for standard genome sequencing and annotation.</title>
        <authorList>
            <consortium name="The Broad Institute Genomics Platform"/>
            <consortium name="The Broad Institute Genome Sequencing Center for Infectious Disease"/>
            <person name="Wu L."/>
            <person name="Ma J."/>
        </authorList>
    </citation>
    <scope>NUCLEOTIDE SEQUENCE [LARGE SCALE GENOMIC DNA]</scope>
    <source>
        <strain evidence="4">JCM 17917</strain>
    </source>
</reference>
<dbReference type="Proteomes" id="UP001501844">
    <property type="component" value="Unassembled WGS sequence"/>
</dbReference>
<feature type="chain" id="PRO_5045274681" description="Thioredoxin domain-containing protein" evidence="1">
    <location>
        <begin position="19"/>
        <end position="234"/>
    </location>
</feature>
<keyword evidence="1" id="KW-0732">Signal</keyword>
<evidence type="ECO:0000313" key="3">
    <source>
        <dbReference type="EMBL" id="GAA4296667.1"/>
    </source>
</evidence>
<dbReference type="PROSITE" id="PS51352">
    <property type="entry name" value="THIOREDOXIN_2"/>
    <property type="match status" value="1"/>
</dbReference>
<comment type="caution">
    <text evidence="3">The sequence shown here is derived from an EMBL/GenBank/DDBJ whole genome shotgun (WGS) entry which is preliminary data.</text>
</comment>
<protein>
    <recommendedName>
        <fullName evidence="2">Thioredoxin domain-containing protein</fullName>
    </recommendedName>
</protein>
<feature type="domain" description="Thioredoxin" evidence="2">
    <location>
        <begin position="64"/>
        <end position="230"/>
    </location>
</feature>
<dbReference type="InterPro" id="IPR013766">
    <property type="entry name" value="Thioredoxin_domain"/>
</dbReference>
<gene>
    <name evidence="3" type="ORF">GCM10023183_03680</name>
</gene>
<dbReference type="Gene3D" id="3.40.30.10">
    <property type="entry name" value="Glutaredoxin"/>
    <property type="match status" value="1"/>
</dbReference>